<proteinExistence type="predicted"/>
<dbReference type="EMBL" id="PYSW02000048">
    <property type="protein sequence ID" value="KAG2374123.1"/>
    <property type="molecule type" value="Genomic_DNA"/>
</dbReference>
<evidence type="ECO:0000313" key="2">
    <source>
        <dbReference type="Proteomes" id="UP000816034"/>
    </source>
</evidence>
<organism evidence="1 2">
    <name type="scientific">Naegleria lovaniensis</name>
    <name type="common">Amoeba</name>
    <dbReference type="NCBI Taxonomy" id="51637"/>
    <lineage>
        <taxon>Eukaryota</taxon>
        <taxon>Discoba</taxon>
        <taxon>Heterolobosea</taxon>
        <taxon>Tetramitia</taxon>
        <taxon>Eutetramitia</taxon>
        <taxon>Vahlkampfiidae</taxon>
        <taxon>Naegleria</taxon>
    </lineage>
</organism>
<comment type="caution">
    <text evidence="1">The sequence shown here is derived from an EMBL/GenBank/DDBJ whole genome shotgun (WGS) entry which is preliminary data.</text>
</comment>
<reference evidence="1 2" key="1">
    <citation type="journal article" date="2018" name="BMC Genomics">
        <title>The genome of Naegleria lovaniensis, the basis for a comparative approach to unravel pathogenicity factors of the human pathogenic amoeba N. fowleri.</title>
        <authorList>
            <person name="Liechti N."/>
            <person name="Schurch N."/>
            <person name="Bruggmann R."/>
            <person name="Wittwer M."/>
        </authorList>
    </citation>
    <scope>NUCLEOTIDE SEQUENCE [LARGE SCALE GENOMIC DNA]</scope>
    <source>
        <strain evidence="1 2">ATCC 30569</strain>
    </source>
</reference>
<keyword evidence="2" id="KW-1185">Reference proteome</keyword>
<sequence>MIRAISKITPLSFESNNKHLAQALKVIGQQQDTKKSIQTEIIGCTLTVQCDHDQLGGVNQVMCNMYEKFQDLKSWHEWSSPLHSKAHYHSNTETSTFSIGTKFSQDLNLGFPIGSKTSQECITDLIISETQCTIQWSKQEGGLSSCHIWSFDCLSSTHLQITNVEVFHGIPMVLVRPLVSKRWNQLFEKSLEGFVKQFLSVSEE</sequence>
<dbReference type="GeneID" id="68103656"/>
<gene>
    <name evidence="1" type="ORF">C9374_011202</name>
</gene>
<dbReference type="Proteomes" id="UP000816034">
    <property type="component" value="Unassembled WGS sequence"/>
</dbReference>
<dbReference type="RefSeq" id="XP_044543297.1">
    <property type="nucleotide sequence ID" value="XM_044686832.1"/>
</dbReference>
<evidence type="ECO:0000313" key="1">
    <source>
        <dbReference type="EMBL" id="KAG2374123.1"/>
    </source>
</evidence>
<protein>
    <submittedName>
        <fullName evidence="1">Uncharacterized protein</fullName>
    </submittedName>
</protein>
<dbReference type="InterPro" id="IPR023393">
    <property type="entry name" value="START-like_dom_sf"/>
</dbReference>
<accession>A0AA88GFA4</accession>
<dbReference type="AlphaFoldDB" id="A0AA88GFA4"/>
<name>A0AA88GFA4_NAELO</name>
<dbReference type="Gene3D" id="3.30.530.20">
    <property type="match status" value="1"/>
</dbReference>